<dbReference type="EMBL" id="SRRH01000407">
    <property type="protein sequence ID" value="KAG6289455.1"/>
    <property type="molecule type" value="Genomic_DNA"/>
</dbReference>
<dbReference type="Proteomes" id="UP000707071">
    <property type="component" value="Unassembled WGS sequence"/>
</dbReference>
<evidence type="ECO:0008006" key="5">
    <source>
        <dbReference type="Google" id="ProtNLM"/>
    </source>
</evidence>
<feature type="signal peptide" evidence="2">
    <location>
        <begin position="1"/>
        <end position="20"/>
    </location>
</feature>
<name>A0A9P7U067_9HYPO</name>
<protein>
    <recommendedName>
        <fullName evidence="5">Extracellular membrane protein CFEM domain-containing protein</fullName>
    </recommendedName>
</protein>
<comment type="caution">
    <text evidence="3">The sequence shown here is derived from an EMBL/GenBank/DDBJ whole genome shotgun (WGS) entry which is preliminary data.</text>
</comment>
<feature type="compositionally biased region" description="Pro residues" evidence="1">
    <location>
        <begin position="64"/>
        <end position="75"/>
    </location>
</feature>
<feature type="compositionally biased region" description="Low complexity" evidence="1">
    <location>
        <begin position="53"/>
        <end position="63"/>
    </location>
</feature>
<keyword evidence="2" id="KW-0732">Signal</keyword>
<sequence>MGSTFFFVSLATMVWSGAVATPHHSSSPTPTTPGALAQEYQSTSHSHSHSHSHNPSDSDASSTTPPPPWPTPEPTGPLCTFTNTITQLEGRDKGCDFDPSKQRCFADAILTLPCGCARGTVLRTTETQCPTANDETICMTNYMYTTTATNCPTTSL</sequence>
<feature type="compositionally biased region" description="Low complexity" evidence="1">
    <location>
        <begin position="21"/>
        <end position="33"/>
    </location>
</feature>
<keyword evidence="4" id="KW-1185">Reference proteome</keyword>
<evidence type="ECO:0000256" key="1">
    <source>
        <dbReference type="SAM" id="MobiDB-lite"/>
    </source>
</evidence>
<evidence type="ECO:0000313" key="4">
    <source>
        <dbReference type="Proteomes" id="UP000707071"/>
    </source>
</evidence>
<feature type="region of interest" description="Disordered" evidence="1">
    <location>
        <begin position="20"/>
        <end position="77"/>
    </location>
</feature>
<evidence type="ECO:0000256" key="2">
    <source>
        <dbReference type="SAM" id="SignalP"/>
    </source>
</evidence>
<reference evidence="3 4" key="1">
    <citation type="journal article" date="2020" name="bioRxiv">
        <title>Whole genome comparisons of ergot fungi reveals the divergence and evolution of species within the genus Claviceps are the result of varying mechanisms driving genome evolution and host range expansion.</title>
        <authorList>
            <person name="Wyka S.A."/>
            <person name="Mondo S.J."/>
            <person name="Liu M."/>
            <person name="Dettman J."/>
            <person name="Nalam V."/>
            <person name="Broders K.D."/>
        </authorList>
    </citation>
    <scope>NUCLEOTIDE SEQUENCE [LARGE SCALE GENOMIC DNA]</scope>
    <source>
        <strain evidence="3 4">Clav52</strain>
    </source>
</reference>
<organism evidence="3 4">
    <name type="scientific">Claviceps aff. purpurea</name>
    <dbReference type="NCBI Taxonomy" id="1967640"/>
    <lineage>
        <taxon>Eukaryota</taxon>
        <taxon>Fungi</taxon>
        <taxon>Dikarya</taxon>
        <taxon>Ascomycota</taxon>
        <taxon>Pezizomycotina</taxon>
        <taxon>Sordariomycetes</taxon>
        <taxon>Hypocreomycetidae</taxon>
        <taxon>Hypocreales</taxon>
        <taxon>Clavicipitaceae</taxon>
        <taxon>Claviceps</taxon>
    </lineage>
</organism>
<evidence type="ECO:0000313" key="3">
    <source>
        <dbReference type="EMBL" id="KAG6289455.1"/>
    </source>
</evidence>
<dbReference type="AlphaFoldDB" id="A0A9P7U067"/>
<accession>A0A9P7U067</accession>
<gene>
    <name evidence="3" type="ORF">E4U09_004993</name>
</gene>
<feature type="chain" id="PRO_5040353252" description="Extracellular membrane protein CFEM domain-containing protein" evidence="2">
    <location>
        <begin position="21"/>
        <end position="156"/>
    </location>
</feature>
<proteinExistence type="predicted"/>